<dbReference type="RefSeq" id="XP_013241365.1">
    <property type="nucleotide sequence ID" value="XM_013385911.1"/>
</dbReference>
<dbReference type="InParanoid" id="A0A066VNN6"/>
<name>A0A066VNN6_TILAU</name>
<comment type="caution">
    <text evidence="1">The sequence shown here is derived from an EMBL/GenBank/DDBJ whole genome shotgun (WGS) entry which is preliminary data.</text>
</comment>
<keyword evidence="2" id="KW-1185">Reference proteome</keyword>
<dbReference type="AlphaFoldDB" id="A0A066VNN6"/>
<proteinExistence type="predicted"/>
<evidence type="ECO:0000313" key="2">
    <source>
        <dbReference type="Proteomes" id="UP000027361"/>
    </source>
</evidence>
<protein>
    <submittedName>
        <fullName evidence="1">Uncharacterized protein</fullName>
    </submittedName>
</protein>
<reference evidence="1 2" key="1">
    <citation type="submission" date="2014-05" db="EMBL/GenBank/DDBJ databases">
        <title>Draft genome sequence of a rare smut relative, Tilletiaria anomala UBC 951.</title>
        <authorList>
            <consortium name="DOE Joint Genome Institute"/>
            <person name="Toome M."/>
            <person name="Kuo A."/>
            <person name="Henrissat B."/>
            <person name="Lipzen A."/>
            <person name="Tritt A."/>
            <person name="Yoshinaga Y."/>
            <person name="Zane M."/>
            <person name="Barry K."/>
            <person name="Grigoriev I.V."/>
            <person name="Spatafora J.W."/>
            <person name="Aimea M.C."/>
        </authorList>
    </citation>
    <scope>NUCLEOTIDE SEQUENCE [LARGE SCALE GENOMIC DNA]</scope>
    <source>
        <strain evidence="1 2">UBC 951</strain>
    </source>
</reference>
<dbReference type="HOGENOM" id="CLU_2110647_0_0_1"/>
<accession>A0A066VNN6</accession>
<dbReference type="Proteomes" id="UP000027361">
    <property type="component" value="Unassembled WGS sequence"/>
</dbReference>
<sequence>MCEICVESPTLLPFAFCQACFALFDEPHTKISTSLECLSHTPQRHLSLKASPKRTCVLQLVAALICTLQVPNRLISTSRAVVTQVTCDHVTRRLVVARYKLPRGSSTQGQYVSLV</sequence>
<organism evidence="1 2">
    <name type="scientific">Tilletiaria anomala (strain ATCC 24038 / CBS 436.72 / UBC 951)</name>
    <dbReference type="NCBI Taxonomy" id="1037660"/>
    <lineage>
        <taxon>Eukaryota</taxon>
        <taxon>Fungi</taxon>
        <taxon>Dikarya</taxon>
        <taxon>Basidiomycota</taxon>
        <taxon>Ustilaginomycotina</taxon>
        <taxon>Exobasidiomycetes</taxon>
        <taxon>Georgefischeriales</taxon>
        <taxon>Tilletiariaceae</taxon>
        <taxon>Tilletiaria</taxon>
    </lineage>
</organism>
<evidence type="ECO:0000313" key="1">
    <source>
        <dbReference type="EMBL" id="KDN40354.1"/>
    </source>
</evidence>
<gene>
    <name evidence="1" type="ORF">K437DRAFT_190441</name>
</gene>
<dbReference type="GeneID" id="25261987"/>
<dbReference type="EMBL" id="JMSN01000092">
    <property type="protein sequence ID" value="KDN40354.1"/>
    <property type="molecule type" value="Genomic_DNA"/>
</dbReference>